<comment type="subcellular location">
    <subcellularLocation>
        <location evidence="3">Cell projection</location>
        <location evidence="3">Growth cone</location>
    </subcellularLocation>
    <subcellularLocation>
        <location evidence="2">Cytoplasm</location>
    </subcellularLocation>
    <subcellularLocation>
        <location evidence="1">Membrane</location>
        <topology evidence="1">Single-pass membrane protein</topology>
    </subcellularLocation>
    <subcellularLocation>
        <location evidence="22">Synapse</location>
    </subcellularLocation>
</comment>
<comment type="function">
    <text evidence="23">Myosins are actin-based motor molecules with ATPase activity. Unconventional myosins serve in intracellular movements. Regulates Rho by stimulating it's GTPase activity in neurons. Required for the regulation of neurite branching and motor neuron axon guidance.</text>
</comment>
<evidence type="ECO:0000256" key="4">
    <source>
        <dbReference type="ARBA" id="ARBA00008314"/>
    </source>
</evidence>
<dbReference type="SMART" id="SM00109">
    <property type="entry name" value="C1"/>
    <property type="match status" value="1"/>
</dbReference>
<keyword evidence="16" id="KW-0175">Coiled coil</keyword>
<evidence type="ECO:0000256" key="1">
    <source>
        <dbReference type="ARBA" id="ARBA00004167"/>
    </source>
</evidence>
<evidence type="ECO:0000259" key="29">
    <source>
        <dbReference type="PROSITE" id="PS51456"/>
    </source>
</evidence>
<organism evidence="30 31">
    <name type="scientific">Lates calcarifer</name>
    <name type="common">Barramundi</name>
    <name type="synonym">Holocentrus calcarifer</name>
    <dbReference type="NCBI Taxonomy" id="8187"/>
    <lineage>
        <taxon>Eukaryota</taxon>
        <taxon>Metazoa</taxon>
        <taxon>Chordata</taxon>
        <taxon>Craniata</taxon>
        <taxon>Vertebrata</taxon>
        <taxon>Euteleostomi</taxon>
        <taxon>Actinopterygii</taxon>
        <taxon>Neopterygii</taxon>
        <taxon>Teleostei</taxon>
        <taxon>Neoteleostei</taxon>
        <taxon>Acanthomorphata</taxon>
        <taxon>Carangaria</taxon>
        <taxon>Carangaria incertae sedis</taxon>
        <taxon>Centropomidae</taxon>
        <taxon>Lates</taxon>
    </lineage>
</organism>
<dbReference type="GO" id="GO:0051015">
    <property type="term" value="F:actin filament binding"/>
    <property type="evidence" value="ECO:0007669"/>
    <property type="project" value="TreeGrafter"/>
</dbReference>
<reference evidence="30" key="3">
    <citation type="submission" date="2025-09" db="UniProtKB">
        <authorList>
            <consortium name="Ensembl"/>
        </authorList>
    </citation>
    <scope>IDENTIFICATION</scope>
</reference>
<dbReference type="FunFam" id="1.10.10.820:FF:000001">
    <property type="entry name" value="Myosin heavy chain"/>
    <property type="match status" value="1"/>
</dbReference>
<dbReference type="PROSITE" id="PS50238">
    <property type="entry name" value="RHOGAP"/>
    <property type="match status" value="1"/>
</dbReference>
<feature type="domain" description="Myosin motor" evidence="29">
    <location>
        <begin position="153"/>
        <end position="906"/>
    </location>
</feature>
<dbReference type="GO" id="GO:0005096">
    <property type="term" value="F:GTPase activator activity"/>
    <property type="evidence" value="ECO:0007669"/>
    <property type="project" value="UniProtKB-KW"/>
</dbReference>
<dbReference type="Gene3D" id="1.10.555.10">
    <property type="entry name" value="Rho GTPase activation protein"/>
    <property type="match status" value="1"/>
</dbReference>
<sequence>LNVLEIGSMRRRLEDQEFTLRVYPGALAEGTIYCPVSARKNTTAAEAIECLIDRLRLERTKCYVLAEVKEFGGEEWILNPGDCPVQRMMLWPRSALENRSGLGSGDDYRFLLREKNLDGSIHYGGSLQMWLRVTEERRRMVERGFLPQPAGSDPPSDLCALPELTERALLESLRARFRQEKIYTYIGSILIVINPFQFLPIYNPKYVKLYDNHTLGKLEPHIYAVADVAYHAMLQRRKNQCIVISGESGSGKTQSTNFLIHHLTALSQKGFASGVEQIILGAGPVLEAFGNAKTAHNNNSSRFGKFIQVNYQESGTVKGAYVEKYLLEKSRLVYQEHNERNYHVFYYLLAGASEEERKSFHLLKPEEYHYLNQVLEGEDLKHDFERLQLAMEMVGFLPSTRKQIFSLLSAILHLGNIRYKKKTYRDDSIDICNPEVLPIVSELLEVKEEMLLEALTTRKTVTVGERLIVPYKLAEAGTVRDSMAKSLYSALFDWIVFRTNHALLNNKDLEDSSKILSIGVLDIFGFEDYENNSFEQFCINFANERLQHYFNQHIFKLEQEEYRAEGITWHNIDYIDNSGCINLISKKPTALFHLLDEECNFPQASNQTLLDKFKRQHEGNSYIEFPAVMEPAFIIRHYAGKVKYGVKDFREKNTDHMRPDIVALLKSSKNAFICGLMGIDPVATFRWAVLRAYFRALVAFREAGRRHTHKKTGEERSSGLERGSGLKVQDPENLIPGLLCQIFKHLLDVKSLRYLSSVTLHDRITKSLLHLHKKKKPPSISAQFQASLTKLMETLDQSEPYFVKCIRSNAEKLPLRFNDSLVLRQLRYTGMLETVRIRQSGYSIKYTFQEFVRHFHVLLPRGTSPTKSGIREFFRRIHLPPAGYQVGNTMVFLREAERQRLQTLLHQEVLRRIVTLQRRFRAVLERKHFVNMRQAASAIQRSWRNCCHRRSSAAVTVQTAWRGFRERSRYCRTYRTVVQLQAMSRGYLSFTLGLINSQIISSNPSSLCLPEGPSPPHSPDLEAAPSRGVRDSKENKEPSPKMRRRRSVKISSIALEPAQWQNDALHILTSAHDYRSMNDFLMKKVSVFVWVPQRFIMFGSAAPLQVEEHNGHIFKSTQYSIPTYCEYCSSLIWMMDRACVLCRYACHRKCCSKMTTKCSKKYDPELSSRQFGVELSRLTSEERTVPQLVEKLINYIEMHGLYTEGIYRKSGSTNKIKELRQGLDTDVNSVNLDDYNIHVIASVLKQWLRDLPSPLMTFELYEEFLRAMGQPDKREVIRGVYSVIDQLSRTHLSTLERLIFHLVRIALQEETNRMSANALAIVFAPCILRCPDTIDPLQSVQDISKTTACVELIINEQMRKYRARLKDISSLEFAESKAKSRLTHIRKSMVRPDCSCCQWSVNKPLRDSQELPKKTFFLFRVKQCPCTKEKGWSIKSKN</sequence>
<dbReference type="Pfam" id="PF00612">
    <property type="entry name" value="IQ"/>
    <property type="match status" value="2"/>
</dbReference>
<evidence type="ECO:0000256" key="23">
    <source>
        <dbReference type="ARBA" id="ARBA00045589"/>
    </source>
</evidence>
<dbReference type="InterPro" id="IPR000048">
    <property type="entry name" value="IQ_motif_EF-hand-BS"/>
</dbReference>
<dbReference type="SMART" id="SM00324">
    <property type="entry name" value="RhoGAP"/>
    <property type="match status" value="1"/>
</dbReference>
<keyword evidence="9" id="KW-0677">Repeat</keyword>
<dbReference type="PROSITE" id="PS50200">
    <property type="entry name" value="RA"/>
    <property type="match status" value="1"/>
</dbReference>
<dbReference type="FunFam" id="1.10.555.10:FF:000009">
    <property type="entry name" value="unconventional myosin-IXa isoform X1"/>
    <property type="match status" value="1"/>
</dbReference>
<evidence type="ECO:0000256" key="24">
    <source>
        <dbReference type="PROSITE-ProRule" id="PRU00782"/>
    </source>
</evidence>
<dbReference type="FunFam" id="3.40.850.10:FF:000013">
    <property type="entry name" value="unconventional myosin-IXa isoform X1"/>
    <property type="match status" value="1"/>
</dbReference>
<dbReference type="FunFam" id="1.20.120.720:FF:000003">
    <property type="entry name" value="Putative unconventional myosin-IXa"/>
    <property type="match status" value="1"/>
</dbReference>
<evidence type="ECO:0000256" key="10">
    <source>
        <dbReference type="ARBA" id="ARBA00022741"/>
    </source>
</evidence>
<dbReference type="PROSITE" id="PS50081">
    <property type="entry name" value="ZF_DAG_PE_2"/>
    <property type="match status" value="1"/>
</dbReference>
<dbReference type="SMART" id="SM00242">
    <property type="entry name" value="MYSc"/>
    <property type="match status" value="1"/>
</dbReference>
<dbReference type="GO" id="GO:0045198">
    <property type="term" value="P:establishment of epithelial cell apical/basal polarity"/>
    <property type="evidence" value="ECO:0007669"/>
    <property type="project" value="TreeGrafter"/>
</dbReference>
<evidence type="ECO:0000256" key="14">
    <source>
        <dbReference type="ARBA" id="ARBA00022989"/>
    </source>
</evidence>
<keyword evidence="14" id="KW-1133">Transmembrane helix</keyword>
<dbReference type="GO" id="GO:0016020">
    <property type="term" value="C:membrane"/>
    <property type="evidence" value="ECO:0007669"/>
    <property type="project" value="UniProtKB-SubCell"/>
</dbReference>
<name>A0A4W6C1E1_LATCA</name>
<dbReference type="Ensembl" id="ENSLCAT00010007430.1">
    <property type="protein sequence ID" value="ENSLCAP00010007247.1"/>
    <property type="gene ID" value="ENSLCAG00010003504.1"/>
</dbReference>
<accession>A0A4W6C1E1</accession>
<evidence type="ECO:0000256" key="17">
    <source>
        <dbReference type="ARBA" id="ARBA00023123"/>
    </source>
</evidence>
<dbReference type="GO" id="GO:0045202">
    <property type="term" value="C:synapse"/>
    <property type="evidence" value="ECO:0007669"/>
    <property type="project" value="UniProtKB-SubCell"/>
</dbReference>
<dbReference type="PROSITE" id="PS50096">
    <property type="entry name" value="IQ"/>
    <property type="match status" value="1"/>
</dbReference>
<dbReference type="InterPro" id="IPR027417">
    <property type="entry name" value="P-loop_NTPase"/>
</dbReference>
<dbReference type="Proteomes" id="UP000314980">
    <property type="component" value="Unassembled WGS sequence"/>
</dbReference>
<feature type="region of interest" description="Actin-binding" evidence="24">
    <location>
        <begin position="788"/>
        <end position="810"/>
    </location>
</feature>
<dbReference type="InterPro" id="IPR001609">
    <property type="entry name" value="Myosin_head_motor_dom-like"/>
</dbReference>
<dbReference type="GeneTree" id="ENSGT00940000154905"/>
<dbReference type="CDD" id="cd01385">
    <property type="entry name" value="MYSc_Myo9"/>
    <property type="match status" value="1"/>
</dbReference>
<keyword evidence="12" id="KW-0862">Zinc</keyword>
<dbReference type="PROSITE" id="PS51456">
    <property type="entry name" value="MYOSIN_MOTOR"/>
    <property type="match status" value="1"/>
</dbReference>
<keyword evidence="10 24" id="KW-0547">Nucleotide-binding</keyword>
<dbReference type="FunFam" id="1.20.58.530:FF:000005">
    <property type="entry name" value="unconventional myosin-IXa isoform X1"/>
    <property type="match status" value="1"/>
</dbReference>
<keyword evidence="31" id="KW-1185">Reference proteome</keyword>
<dbReference type="Gene3D" id="1.20.120.720">
    <property type="entry name" value="Myosin VI head, motor domain, U50 subdomain"/>
    <property type="match status" value="1"/>
</dbReference>
<evidence type="ECO:0000259" key="27">
    <source>
        <dbReference type="PROSITE" id="PS50200"/>
    </source>
</evidence>
<reference evidence="30" key="2">
    <citation type="submission" date="2025-08" db="UniProtKB">
        <authorList>
            <consortium name="Ensembl"/>
        </authorList>
    </citation>
    <scope>IDENTIFICATION</scope>
</reference>
<dbReference type="InterPro" id="IPR008936">
    <property type="entry name" value="Rho_GTPase_activation_prot"/>
</dbReference>
<dbReference type="SUPFAM" id="SSF48350">
    <property type="entry name" value="GTPase activation domain, GAP"/>
    <property type="match status" value="1"/>
</dbReference>
<dbReference type="GO" id="GO:0005524">
    <property type="term" value="F:ATP binding"/>
    <property type="evidence" value="ECO:0007669"/>
    <property type="project" value="UniProtKB-UniRule"/>
</dbReference>
<dbReference type="GO" id="GO:0044295">
    <property type="term" value="C:axonal growth cone"/>
    <property type="evidence" value="ECO:0007669"/>
    <property type="project" value="TreeGrafter"/>
</dbReference>
<dbReference type="SUPFAM" id="SSF52540">
    <property type="entry name" value="P-loop containing nucleoside triphosphate hydrolases"/>
    <property type="match status" value="1"/>
</dbReference>
<evidence type="ECO:0000256" key="16">
    <source>
        <dbReference type="ARBA" id="ARBA00023054"/>
    </source>
</evidence>
<dbReference type="InterPro" id="IPR000198">
    <property type="entry name" value="RhoGAP_dom"/>
</dbReference>
<evidence type="ECO:0000256" key="8">
    <source>
        <dbReference type="ARBA" id="ARBA00022723"/>
    </source>
</evidence>
<evidence type="ECO:0000259" key="26">
    <source>
        <dbReference type="PROSITE" id="PS50081"/>
    </source>
</evidence>
<dbReference type="SMART" id="SM00314">
    <property type="entry name" value="RA"/>
    <property type="match status" value="1"/>
</dbReference>
<dbReference type="InterPro" id="IPR046987">
    <property type="entry name" value="Myo9"/>
</dbReference>
<feature type="compositionally biased region" description="Basic and acidic residues" evidence="25">
    <location>
        <begin position="1028"/>
        <end position="1040"/>
    </location>
</feature>
<dbReference type="Pfam" id="PF00788">
    <property type="entry name" value="RA"/>
    <property type="match status" value="1"/>
</dbReference>
<feature type="domain" description="Ras-associating" evidence="27">
    <location>
        <begin position="16"/>
        <end position="117"/>
    </location>
</feature>
<comment type="similarity">
    <text evidence="4 24">Belongs to the TRAFAC class myosin-kinesin ATPase superfamily. Myosin family.</text>
</comment>
<dbReference type="Gene3D" id="3.10.20.90">
    <property type="entry name" value="Phosphatidylinositol 3-kinase Catalytic Subunit, Chain A, domain 1"/>
    <property type="match status" value="1"/>
</dbReference>
<dbReference type="GO" id="GO:0005884">
    <property type="term" value="C:actin filament"/>
    <property type="evidence" value="ECO:0007669"/>
    <property type="project" value="TreeGrafter"/>
</dbReference>
<feature type="domain" description="Rho-GAP" evidence="28">
    <location>
        <begin position="1173"/>
        <end position="1361"/>
    </location>
</feature>
<keyword evidence="7" id="KW-0812">Transmembrane</keyword>
<evidence type="ECO:0000256" key="2">
    <source>
        <dbReference type="ARBA" id="ARBA00004496"/>
    </source>
</evidence>
<dbReference type="FunFam" id="3.30.60.20:FF:000020">
    <property type="entry name" value="Putative unconventional myosin-IXa"/>
    <property type="match status" value="1"/>
</dbReference>
<keyword evidence="17 24" id="KW-0518">Myosin</keyword>
<dbReference type="Gene3D" id="1.20.5.190">
    <property type="match status" value="1"/>
</dbReference>
<evidence type="ECO:0000256" key="5">
    <source>
        <dbReference type="ARBA" id="ARBA00022468"/>
    </source>
</evidence>
<keyword evidence="19 24" id="KW-0505">Motor protein</keyword>
<dbReference type="GO" id="GO:0005737">
    <property type="term" value="C:cytoplasm"/>
    <property type="evidence" value="ECO:0007669"/>
    <property type="project" value="UniProtKB-SubCell"/>
</dbReference>
<evidence type="ECO:0000313" key="31">
    <source>
        <dbReference type="Proteomes" id="UP000314980"/>
    </source>
</evidence>
<evidence type="ECO:0000256" key="6">
    <source>
        <dbReference type="ARBA" id="ARBA00022490"/>
    </source>
</evidence>
<dbReference type="Gene3D" id="1.20.5.4820">
    <property type="match status" value="1"/>
</dbReference>
<dbReference type="PANTHER" id="PTHR46184:SF3">
    <property type="entry name" value="UNCONVENTIONAL MYOSIN-IXA"/>
    <property type="match status" value="1"/>
</dbReference>
<dbReference type="InterPro" id="IPR029071">
    <property type="entry name" value="Ubiquitin-like_domsf"/>
</dbReference>
<dbReference type="InterPro" id="IPR000159">
    <property type="entry name" value="RA_dom"/>
</dbReference>
<evidence type="ECO:0000256" key="7">
    <source>
        <dbReference type="ARBA" id="ARBA00022692"/>
    </source>
</evidence>
<dbReference type="Gene3D" id="1.20.58.530">
    <property type="match status" value="2"/>
</dbReference>
<keyword evidence="18" id="KW-0472">Membrane</keyword>
<evidence type="ECO:0000256" key="18">
    <source>
        <dbReference type="ARBA" id="ARBA00023136"/>
    </source>
</evidence>
<feature type="domain" description="Phorbol-ester/DAG-type" evidence="26">
    <location>
        <begin position="1111"/>
        <end position="1158"/>
    </location>
</feature>
<dbReference type="PRINTS" id="PR00193">
    <property type="entry name" value="MYOSINHEAVY"/>
</dbReference>
<dbReference type="InterPro" id="IPR036961">
    <property type="entry name" value="Kinesin_motor_dom_sf"/>
</dbReference>
<dbReference type="GO" id="GO:0000146">
    <property type="term" value="F:microfilament motor activity"/>
    <property type="evidence" value="ECO:0007669"/>
    <property type="project" value="InterPro"/>
</dbReference>
<feature type="region of interest" description="Disordered" evidence="25">
    <location>
        <begin position="705"/>
        <end position="725"/>
    </location>
</feature>
<dbReference type="GO" id="GO:0035556">
    <property type="term" value="P:intracellular signal transduction"/>
    <property type="evidence" value="ECO:0007669"/>
    <property type="project" value="InterPro"/>
</dbReference>
<evidence type="ECO:0000256" key="9">
    <source>
        <dbReference type="ARBA" id="ARBA00022737"/>
    </source>
</evidence>
<dbReference type="Pfam" id="PF00063">
    <property type="entry name" value="Myosin_head"/>
    <property type="match status" value="2"/>
</dbReference>
<evidence type="ECO:0000256" key="12">
    <source>
        <dbReference type="ARBA" id="ARBA00022833"/>
    </source>
</evidence>
<dbReference type="GO" id="GO:0008270">
    <property type="term" value="F:zinc ion binding"/>
    <property type="evidence" value="ECO:0007669"/>
    <property type="project" value="UniProtKB-KW"/>
</dbReference>
<dbReference type="Pfam" id="PF00130">
    <property type="entry name" value="C1_1"/>
    <property type="match status" value="1"/>
</dbReference>
<evidence type="ECO:0000256" key="11">
    <source>
        <dbReference type="ARBA" id="ARBA00022771"/>
    </source>
</evidence>
<evidence type="ECO:0000313" key="30">
    <source>
        <dbReference type="Ensembl" id="ENSLCAP00010007247.1"/>
    </source>
</evidence>
<reference evidence="31" key="1">
    <citation type="submission" date="2015-09" db="EMBL/GenBank/DDBJ databases">
        <authorList>
            <person name="Sai Rama Sridatta P."/>
        </authorList>
    </citation>
    <scope>NUCLEOTIDE SEQUENCE [LARGE SCALE GENOMIC DNA]</scope>
</reference>
<dbReference type="InterPro" id="IPR036023">
    <property type="entry name" value="MYSc_Myo9"/>
</dbReference>
<protein>
    <submittedName>
        <fullName evidence="30">Myosin IXAb</fullName>
    </submittedName>
</protein>
<dbReference type="SUPFAM" id="SSF54236">
    <property type="entry name" value="Ubiquitin-like"/>
    <property type="match status" value="1"/>
</dbReference>
<keyword evidence="11" id="KW-0863">Zinc-finger</keyword>
<dbReference type="FunFam" id="3.10.20.90:FF:000121">
    <property type="entry name" value="unconventional myosin-IXa isoform X1"/>
    <property type="match status" value="1"/>
</dbReference>
<gene>
    <name evidence="30" type="primary">MYO9A</name>
</gene>
<evidence type="ECO:0000256" key="21">
    <source>
        <dbReference type="ARBA" id="ARBA00023273"/>
    </source>
</evidence>
<dbReference type="SMART" id="SM00015">
    <property type="entry name" value="IQ"/>
    <property type="match status" value="2"/>
</dbReference>
<evidence type="ECO:0000256" key="15">
    <source>
        <dbReference type="ARBA" id="ARBA00023018"/>
    </source>
</evidence>
<dbReference type="FunFam" id="3.40.850.10:FF:000008">
    <property type="entry name" value="Putative unconventional myosin-IXa"/>
    <property type="match status" value="1"/>
</dbReference>
<evidence type="ECO:0000256" key="22">
    <source>
        <dbReference type="ARBA" id="ARBA00034103"/>
    </source>
</evidence>
<evidence type="ECO:0000256" key="13">
    <source>
        <dbReference type="ARBA" id="ARBA00022840"/>
    </source>
</evidence>
<dbReference type="PROSITE" id="PS00479">
    <property type="entry name" value="ZF_DAG_PE_1"/>
    <property type="match status" value="1"/>
</dbReference>
<dbReference type="InterPro" id="IPR002219">
    <property type="entry name" value="PKC_DAG/PE"/>
</dbReference>
<dbReference type="Gene3D" id="3.30.60.20">
    <property type="match status" value="1"/>
</dbReference>
<proteinExistence type="inferred from homology"/>
<evidence type="ECO:0000259" key="28">
    <source>
        <dbReference type="PROSITE" id="PS50238"/>
    </source>
</evidence>
<evidence type="ECO:0000256" key="25">
    <source>
        <dbReference type="SAM" id="MobiDB-lite"/>
    </source>
</evidence>
<evidence type="ECO:0000256" key="20">
    <source>
        <dbReference type="ARBA" id="ARBA00023203"/>
    </source>
</evidence>
<feature type="binding site" evidence="24">
    <location>
        <begin position="246"/>
        <end position="253"/>
    </location>
    <ligand>
        <name>ATP</name>
        <dbReference type="ChEBI" id="CHEBI:30616"/>
    </ligand>
</feature>
<dbReference type="InterPro" id="IPR046349">
    <property type="entry name" value="C1-like_sf"/>
</dbReference>
<keyword evidence="13 24" id="KW-0067">ATP-binding</keyword>
<keyword evidence="20 24" id="KW-0009">Actin-binding</keyword>
<evidence type="ECO:0000256" key="3">
    <source>
        <dbReference type="ARBA" id="ARBA00004624"/>
    </source>
</evidence>
<dbReference type="Gene3D" id="3.40.850.10">
    <property type="entry name" value="Kinesin motor domain"/>
    <property type="match status" value="2"/>
</dbReference>
<evidence type="ECO:0000256" key="19">
    <source>
        <dbReference type="ARBA" id="ARBA00023175"/>
    </source>
</evidence>
<feature type="region of interest" description="Disordered" evidence="25">
    <location>
        <begin position="1006"/>
        <end position="1046"/>
    </location>
</feature>
<dbReference type="GO" id="GO:0016459">
    <property type="term" value="C:myosin complex"/>
    <property type="evidence" value="ECO:0007669"/>
    <property type="project" value="UniProtKB-KW"/>
</dbReference>
<keyword evidence="6" id="KW-0963">Cytoplasm</keyword>
<dbReference type="SUPFAM" id="SSF57889">
    <property type="entry name" value="Cysteine-rich domain"/>
    <property type="match status" value="1"/>
</dbReference>
<dbReference type="Pfam" id="PF00620">
    <property type="entry name" value="RhoGAP"/>
    <property type="match status" value="1"/>
</dbReference>
<keyword evidence="15" id="KW-0770">Synapse</keyword>
<dbReference type="PANTHER" id="PTHR46184">
    <property type="entry name" value="UNCONVENTIONAL MYOSIN-IXB-LIKE PROTEIN"/>
    <property type="match status" value="1"/>
</dbReference>
<dbReference type="Gene3D" id="1.10.10.820">
    <property type="match status" value="1"/>
</dbReference>
<keyword evidence="8" id="KW-0479">Metal-binding</keyword>
<keyword evidence="5" id="KW-0343">GTPase activation</keyword>
<keyword evidence="21" id="KW-0966">Cell projection</keyword>